<dbReference type="Gene3D" id="3.80.10.10">
    <property type="entry name" value="Ribonuclease Inhibitor"/>
    <property type="match status" value="1"/>
</dbReference>
<evidence type="ECO:0000313" key="3">
    <source>
        <dbReference type="Proteomes" id="UP001630127"/>
    </source>
</evidence>
<dbReference type="InterPro" id="IPR053772">
    <property type="entry name" value="At1g61320/At1g61330-like"/>
</dbReference>
<dbReference type="PANTHER" id="PTHR34145">
    <property type="entry name" value="OS02G0105600 PROTEIN"/>
    <property type="match status" value="1"/>
</dbReference>
<name>A0ABD3A7T8_9GENT</name>
<keyword evidence="3" id="KW-1185">Reference proteome</keyword>
<evidence type="ECO:0000313" key="2">
    <source>
        <dbReference type="EMBL" id="KAL3527608.1"/>
    </source>
</evidence>
<reference evidence="2 3" key="1">
    <citation type="submission" date="2024-11" db="EMBL/GenBank/DDBJ databases">
        <title>A near-complete genome assembly of Cinchona calisaya.</title>
        <authorList>
            <person name="Lian D.C."/>
            <person name="Zhao X.W."/>
            <person name="Wei L."/>
        </authorList>
    </citation>
    <scope>NUCLEOTIDE SEQUENCE [LARGE SCALE GENOMIC DNA]</scope>
    <source>
        <tissue evidence="2">Nenye</tissue>
    </source>
</reference>
<accession>A0ABD3A7T8</accession>
<gene>
    <name evidence="2" type="ORF">ACH5RR_012264</name>
</gene>
<dbReference type="SUPFAM" id="SSF52047">
    <property type="entry name" value="RNI-like"/>
    <property type="match status" value="1"/>
</dbReference>
<dbReference type="InterPro" id="IPR055357">
    <property type="entry name" value="LRR_At1g61320_AtMIF1"/>
</dbReference>
<sequence>MTFYDDDEEESSYFLNEQIEIAVQRGVKVLKLDLYNQGYIVPDTIFEAKSLTDLYVKGCKFVNNGRLFLLCDHIRYLCLMNIDIDDDILGRFIKGCPLIYDLVIDNCKGLIIIYVVNHNSLKKLHIRGIDCISIEVDAPFLESVHFEVEEGPHFLELHASEYLKILLLIRTYISDTFFNNFSKKFPKLEILNITHCYYSSESINCTSHSLKHISLSSSGEKKVEINAPNAIKFKYGVHKVHQIFRGVFPSQCESDVYVHCFWNSRNHLSWFLNLNQLVSNLSPSNVTLSLTCDFKTESYKYMGNISNFATYLIEVGKVRLVVQGESSTRAKSYFLDGLFWACRPKTIVLPCMYSDSRQLMELSYKKLVKDRRNQRFFSGLSFGSMI</sequence>
<dbReference type="InterPro" id="IPR032675">
    <property type="entry name" value="LRR_dom_sf"/>
</dbReference>
<proteinExistence type="predicted"/>
<dbReference type="EMBL" id="JBJUIK010000005">
    <property type="protein sequence ID" value="KAL3527608.1"/>
    <property type="molecule type" value="Genomic_DNA"/>
</dbReference>
<protein>
    <recommendedName>
        <fullName evidence="1">At1g61320/AtMIF1 LRR domain-containing protein</fullName>
    </recommendedName>
</protein>
<dbReference type="Pfam" id="PF23622">
    <property type="entry name" value="LRR_At1g61320_AtMIF1"/>
    <property type="match status" value="1"/>
</dbReference>
<evidence type="ECO:0000259" key="1">
    <source>
        <dbReference type="Pfam" id="PF23622"/>
    </source>
</evidence>
<organism evidence="2 3">
    <name type="scientific">Cinchona calisaya</name>
    <dbReference type="NCBI Taxonomy" id="153742"/>
    <lineage>
        <taxon>Eukaryota</taxon>
        <taxon>Viridiplantae</taxon>
        <taxon>Streptophyta</taxon>
        <taxon>Embryophyta</taxon>
        <taxon>Tracheophyta</taxon>
        <taxon>Spermatophyta</taxon>
        <taxon>Magnoliopsida</taxon>
        <taxon>eudicotyledons</taxon>
        <taxon>Gunneridae</taxon>
        <taxon>Pentapetalae</taxon>
        <taxon>asterids</taxon>
        <taxon>lamiids</taxon>
        <taxon>Gentianales</taxon>
        <taxon>Rubiaceae</taxon>
        <taxon>Cinchonoideae</taxon>
        <taxon>Cinchoneae</taxon>
        <taxon>Cinchona</taxon>
    </lineage>
</organism>
<dbReference type="Proteomes" id="UP001630127">
    <property type="component" value="Unassembled WGS sequence"/>
</dbReference>
<feature type="domain" description="At1g61320/AtMIF1 LRR" evidence="1">
    <location>
        <begin position="7"/>
        <end position="211"/>
    </location>
</feature>
<dbReference type="AlphaFoldDB" id="A0ABD3A7T8"/>
<comment type="caution">
    <text evidence="2">The sequence shown here is derived from an EMBL/GenBank/DDBJ whole genome shotgun (WGS) entry which is preliminary data.</text>
</comment>